<dbReference type="PANTHER" id="PTHR43335:SF4">
    <property type="entry name" value="ABC TRANSPORTER, ATP-BINDING PROTEIN"/>
    <property type="match status" value="1"/>
</dbReference>
<dbReference type="InterPro" id="IPR003593">
    <property type="entry name" value="AAA+_ATPase"/>
</dbReference>
<protein>
    <submittedName>
        <fullName evidence="6">ATP-binding cassette domain-containing protein</fullName>
    </submittedName>
</protein>
<keyword evidence="3" id="KW-0547">Nucleotide-binding</keyword>
<dbReference type="PANTHER" id="PTHR43335">
    <property type="entry name" value="ABC TRANSPORTER, ATP-BINDING PROTEIN"/>
    <property type="match status" value="1"/>
</dbReference>
<keyword evidence="7" id="KW-1185">Reference proteome</keyword>
<organism evidence="6 7">
    <name type="scientific">Frankia umida</name>
    <dbReference type="NCBI Taxonomy" id="573489"/>
    <lineage>
        <taxon>Bacteria</taxon>
        <taxon>Bacillati</taxon>
        <taxon>Actinomycetota</taxon>
        <taxon>Actinomycetes</taxon>
        <taxon>Frankiales</taxon>
        <taxon>Frankiaceae</taxon>
        <taxon>Frankia</taxon>
    </lineage>
</organism>
<name>A0ABT0JU54_9ACTN</name>
<evidence type="ECO:0000256" key="1">
    <source>
        <dbReference type="ARBA" id="ARBA00005417"/>
    </source>
</evidence>
<comment type="caution">
    <text evidence="6">The sequence shown here is derived from an EMBL/GenBank/DDBJ whole genome shotgun (WGS) entry which is preliminary data.</text>
</comment>
<gene>
    <name evidence="6" type="ORF">MXD59_04675</name>
</gene>
<dbReference type="Gene3D" id="3.40.50.300">
    <property type="entry name" value="P-loop containing nucleotide triphosphate hydrolases"/>
    <property type="match status" value="1"/>
</dbReference>
<proteinExistence type="inferred from homology"/>
<sequence>MREGTVTGFLGPNGSGKTTTLRALVGLVTPSSGRAEVFGRSYREHPDPARLVGTALGPTSHPRRTARDQLTALAMPLRVGRHRVDEVLATVGLTAAADRRTGGYSLGMRGRLALACALLGDPALLVLDEPHGGLDPDGIRWLHDFLRGWAARGRTALLSSHALADVARTADHVVIINAGRVVLDVPTAELDQALVADAPAADTGRVEVRAAEAGRLADLLAAEGLSPRWSGPDGHTLVLPTGTAELVGRLAARHGIALVELHTRAPDLADVYFSLTGPG</sequence>
<evidence type="ECO:0000256" key="3">
    <source>
        <dbReference type="ARBA" id="ARBA00022741"/>
    </source>
</evidence>
<reference evidence="6 7" key="1">
    <citation type="submission" date="2022-04" db="EMBL/GenBank/DDBJ databases">
        <title>Genome diversity in the genus Frankia.</title>
        <authorList>
            <person name="Carlos-Shanley C."/>
            <person name="Hahn D."/>
        </authorList>
    </citation>
    <scope>NUCLEOTIDE SEQUENCE [LARGE SCALE GENOMIC DNA]</scope>
    <source>
        <strain evidence="6 7">Ag45/Mut15</strain>
    </source>
</reference>
<evidence type="ECO:0000259" key="5">
    <source>
        <dbReference type="PROSITE" id="PS50893"/>
    </source>
</evidence>
<dbReference type="GO" id="GO:0005524">
    <property type="term" value="F:ATP binding"/>
    <property type="evidence" value="ECO:0007669"/>
    <property type="project" value="UniProtKB-KW"/>
</dbReference>
<dbReference type="PROSITE" id="PS50893">
    <property type="entry name" value="ABC_TRANSPORTER_2"/>
    <property type="match status" value="1"/>
</dbReference>
<dbReference type="EMBL" id="JALKFT010000003">
    <property type="protein sequence ID" value="MCK9875084.1"/>
    <property type="molecule type" value="Genomic_DNA"/>
</dbReference>
<evidence type="ECO:0000256" key="4">
    <source>
        <dbReference type="ARBA" id="ARBA00022840"/>
    </source>
</evidence>
<feature type="domain" description="ABC transporter" evidence="5">
    <location>
        <begin position="1"/>
        <end position="203"/>
    </location>
</feature>
<keyword evidence="2" id="KW-0813">Transport</keyword>
<evidence type="ECO:0000256" key="2">
    <source>
        <dbReference type="ARBA" id="ARBA00022448"/>
    </source>
</evidence>
<comment type="similarity">
    <text evidence="1">Belongs to the ABC transporter superfamily.</text>
</comment>
<dbReference type="SUPFAM" id="SSF52540">
    <property type="entry name" value="P-loop containing nucleoside triphosphate hydrolases"/>
    <property type="match status" value="1"/>
</dbReference>
<evidence type="ECO:0000313" key="6">
    <source>
        <dbReference type="EMBL" id="MCK9875084.1"/>
    </source>
</evidence>
<dbReference type="InterPro" id="IPR003439">
    <property type="entry name" value="ABC_transporter-like_ATP-bd"/>
</dbReference>
<dbReference type="Pfam" id="PF00005">
    <property type="entry name" value="ABC_tran"/>
    <property type="match status" value="1"/>
</dbReference>
<dbReference type="Proteomes" id="UP001201873">
    <property type="component" value="Unassembled WGS sequence"/>
</dbReference>
<accession>A0ABT0JU54</accession>
<dbReference type="SMART" id="SM00382">
    <property type="entry name" value="AAA"/>
    <property type="match status" value="1"/>
</dbReference>
<evidence type="ECO:0000313" key="7">
    <source>
        <dbReference type="Proteomes" id="UP001201873"/>
    </source>
</evidence>
<keyword evidence="4 6" id="KW-0067">ATP-binding</keyword>
<dbReference type="InterPro" id="IPR027417">
    <property type="entry name" value="P-loop_NTPase"/>
</dbReference>